<dbReference type="InterPro" id="IPR003593">
    <property type="entry name" value="AAA+_ATPase"/>
</dbReference>
<dbReference type="InterPro" id="IPR015854">
    <property type="entry name" value="ABC_transpr_LolD-like"/>
</dbReference>
<accession>A0A7M3MJL7</accession>
<feature type="region of interest" description="Disordered" evidence="5">
    <location>
        <begin position="241"/>
        <end position="264"/>
    </location>
</feature>
<proteinExistence type="inferred from homology"/>
<dbReference type="PROSITE" id="PS00211">
    <property type="entry name" value="ABC_TRANSPORTER_1"/>
    <property type="match status" value="1"/>
</dbReference>
<dbReference type="EMBL" id="QMIE01000001">
    <property type="protein sequence ID" value="TVM19984.1"/>
    <property type="molecule type" value="Genomic_DNA"/>
</dbReference>
<dbReference type="PANTHER" id="PTHR24220:SF86">
    <property type="entry name" value="ABC TRANSPORTER ABCH.1"/>
    <property type="match status" value="1"/>
</dbReference>
<sequence length="264" mass="28794">MTQSTAHIIVRALGVKKEFRMGKVQVQALKGVDLEIYAGEYISIMGPSGSGKSTLFNMIGGLDKPSDGKVFIDEVDISQLDAYELAWLRNRKIGYIFQTFNLIPVMTALENVTLPMTFAGMNAEVAADKGIELLKLVGLGERFQHKPLELSGGQQQRVAIARSLANDPAIVLADEPTGNLDLKTGAEIIDLLKTLSQDRGVTVISATHDYKMLNVSDRVVWIRDGRVHKIERRDELDISVGSIGKDGEDVTPGADQTREEGADA</sequence>
<dbReference type="GO" id="GO:0005524">
    <property type="term" value="F:ATP binding"/>
    <property type="evidence" value="ECO:0007669"/>
    <property type="project" value="UniProtKB-KW"/>
</dbReference>
<protein>
    <submittedName>
        <fullName evidence="7">ABC transporter ATP-binding protein</fullName>
    </submittedName>
</protein>
<dbReference type="GO" id="GO:0016887">
    <property type="term" value="F:ATP hydrolysis activity"/>
    <property type="evidence" value="ECO:0007669"/>
    <property type="project" value="InterPro"/>
</dbReference>
<dbReference type="SMART" id="SM00382">
    <property type="entry name" value="AAA"/>
    <property type="match status" value="1"/>
</dbReference>
<dbReference type="OrthoDB" id="9809450at2"/>
<evidence type="ECO:0000256" key="1">
    <source>
        <dbReference type="ARBA" id="ARBA00022448"/>
    </source>
</evidence>
<dbReference type="RefSeq" id="WP_144301446.1">
    <property type="nucleotide sequence ID" value="NZ_QMIE01000001.1"/>
</dbReference>
<evidence type="ECO:0000259" key="6">
    <source>
        <dbReference type="PROSITE" id="PS50893"/>
    </source>
</evidence>
<dbReference type="CDD" id="cd03255">
    <property type="entry name" value="ABC_MJ0796_LolCDE_FtsE"/>
    <property type="match status" value="1"/>
</dbReference>
<comment type="similarity">
    <text evidence="4">Belongs to the ABC transporter superfamily. Macrolide exporter (TC 3.A.1.122) family.</text>
</comment>
<evidence type="ECO:0000256" key="5">
    <source>
        <dbReference type="SAM" id="MobiDB-lite"/>
    </source>
</evidence>
<dbReference type="FunFam" id="3.40.50.300:FF:000032">
    <property type="entry name" value="Export ABC transporter ATP-binding protein"/>
    <property type="match status" value="1"/>
</dbReference>
<keyword evidence="8" id="KW-1185">Reference proteome</keyword>
<dbReference type="InterPro" id="IPR003439">
    <property type="entry name" value="ABC_transporter-like_ATP-bd"/>
</dbReference>
<feature type="domain" description="ABC transporter" evidence="6">
    <location>
        <begin position="10"/>
        <end position="249"/>
    </location>
</feature>
<dbReference type="InterPro" id="IPR017911">
    <property type="entry name" value="MacB-like_ATP-bd"/>
</dbReference>
<evidence type="ECO:0000313" key="7">
    <source>
        <dbReference type="EMBL" id="TVM19984.1"/>
    </source>
</evidence>
<evidence type="ECO:0000256" key="2">
    <source>
        <dbReference type="ARBA" id="ARBA00022741"/>
    </source>
</evidence>
<dbReference type="GO" id="GO:0022857">
    <property type="term" value="F:transmembrane transporter activity"/>
    <property type="evidence" value="ECO:0007669"/>
    <property type="project" value="UniProtKB-ARBA"/>
</dbReference>
<dbReference type="GO" id="GO:0005886">
    <property type="term" value="C:plasma membrane"/>
    <property type="evidence" value="ECO:0007669"/>
    <property type="project" value="TreeGrafter"/>
</dbReference>
<keyword evidence="2" id="KW-0547">Nucleotide-binding</keyword>
<dbReference type="AlphaFoldDB" id="A0A7M3MJL7"/>
<reference evidence="7 8" key="1">
    <citation type="submission" date="2018-06" db="EMBL/GenBank/DDBJ databases">
        <title>Complete genome of Desulfovibrio indonesiensis P37SLT.</title>
        <authorList>
            <person name="Crispim J.S."/>
            <person name="Vidigal P.M.P."/>
            <person name="Silva L.C.F."/>
            <person name="Laguardia C.N."/>
            <person name="Araujo L.C."/>
            <person name="Dias R.S."/>
            <person name="Sousa M.P."/>
            <person name="Paula S.O."/>
            <person name="Silva C."/>
        </authorList>
    </citation>
    <scope>NUCLEOTIDE SEQUENCE [LARGE SCALE GENOMIC DNA]</scope>
    <source>
        <strain evidence="7 8">P37SLT</strain>
    </source>
</reference>
<dbReference type="GO" id="GO:0098796">
    <property type="term" value="C:membrane protein complex"/>
    <property type="evidence" value="ECO:0007669"/>
    <property type="project" value="UniProtKB-ARBA"/>
</dbReference>
<keyword evidence="1" id="KW-0813">Transport</keyword>
<dbReference type="Pfam" id="PF00005">
    <property type="entry name" value="ABC_tran"/>
    <property type="match status" value="1"/>
</dbReference>
<dbReference type="Gene3D" id="3.40.50.300">
    <property type="entry name" value="P-loop containing nucleotide triphosphate hydrolases"/>
    <property type="match status" value="1"/>
</dbReference>
<gene>
    <name evidence="7" type="ORF">DPQ33_01795</name>
</gene>
<dbReference type="InterPro" id="IPR027417">
    <property type="entry name" value="P-loop_NTPase"/>
</dbReference>
<dbReference type="PANTHER" id="PTHR24220">
    <property type="entry name" value="IMPORT ATP-BINDING PROTEIN"/>
    <property type="match status" value="1"/>
</dbReference>
<dbReference type="Proteomes" id="UP000448292">
    <property type="component" value="Unassembled WGS sequence"/>
</dbReference>
<dbReference type="InterPro" id="IPR017871">
    <property type="entry name" value="ABC_transporter-like_CS"/>
</dbReference>
<name>A0A7M3MJL7_9BACT</name>
<dbReference type="SUPFAM" id="SSF52540">
    <property type="entry name" value="P-loop containing nucleoside triphosphate hydrolases"/>
    <property type="match status" value="1"/>
</dbReference>
<keyword evidence="3 7" id="KW-0067">ATP-binding</keyword>
<comment type="caution">
    <text evidence="7">The sequence shown here is derived from an EMBL/GenBank/DDBJ whole genome shotgun (WGS) entry which is preliminary data.</text>
</comment>
<organism evidence="7 8">
    <name type="scientific">Oceanidesulfovibrio indonesiensis</name>
    <dbReference type="NCBI Taxonomy" id="54767"/>
    <lineage>
        <taxon>Bacteria</taxon>
        <taxon>Pseudomonadati</taxon>
        <taxon>Thermodesulfobacteriota</taxon>
        <taxon>Desulfovibrionia</taxon>
        <taxon>Desulfovibrionales</taxon>
        <taxon>Desulfovibrionaceae</taxon>
        <taxon>Oceanidesulfovibrio</taxon>
    </lineage>
</organism>
<evidence type="ECO:0000256" key="3">
    <source>
        <dbReference type="ARBA" id="ARBA00022840"/>
    </source>
</evidence>
<evidence type="ECO:0000313" key="8">
    <source>
        <dbReference type="Proteomes" id="UP000448292"/>
    </source>
</evidence>
<evidence type="ECO:0000256" key="4">
    <source>
        <dbReference type="ARBA" id="ARBA00038388"/>
    </source>
</evidence>
<dbReference type="PROSITE" id="PS50893">
    <property type="entry name" value="ABC_TRANSPORTER_2"/>
    <property type="match status" value="1"/>
</dbReference>